<evidence type="ECO:0000313" key="2">
    <source>
        <dbReference type="Proteomes" id="UP000823388"/>
    </source>
</evidence>
<reference evidence="1" key="1">
    <citation type="submission" date="2020-05" db="EMBL/GenBank/DDBJ databases">
        <title>WGS assembly of Panicum virgatum.</title>
        <authorList>
            <person name="Lovell J.T."/>
            <person name="Jenkins J."/>
            <person name="Shu S."/>
            <person name="Juenger T.E."/>
            <person name="Schmutz J."/>
        </authorList>
    </citation>
    <scope>NUCLEOTIDE SEQUENCE</scope>
    <source>
        <strain evidence="1">AP13</strain>
    </source>
</reference>
<accession>A0A8T0NKW4</accession>
<organism evidence="1 2">
    <name type="scientific">Panicum virgatum</name>
    <name type="common">Blackwell switchgrass</name>
    <dbReference type="NCBI Taxonomy" id="38727"/>
    <lineage>
        <taxon>Eukaryota</taxon>
        <taxon>Viridiplantae</taxon>
        <taxon>Streptophyta</taxon>
        <taxon>Embryophyta</taxon>
        <taxon>Tracheophyta</taxon>
        <taxon>Spermatophyta</taxon>
        <taxon>Magnoliopsida</taxon>
        <taxon>Liliopsida</taxon>
        <taxon>Poales</taxon>
        <taxon>Poaceae</taxon>
        <taxon>PACMAD clade</taxon>
        <taxon>Panicoideae</taxon>
        <taxon>Panicodae</taxon>
        <taxon>Paniceae</taxon>
        <taxon>Panicinae</taxon>
        <taxon>Panicum</taxon>
        <taxon>Panicum sect. Hiantes</taxon>
    </lineage>
</organism>
<gene>
    <name evidence="1" type="ORF">PVAP13_9KG327364</name>
</gene>
<protein>
    <submittedName>
        <fullName evidence="1">Uncharacterized protein</fullName>
    </submittedName>
</protein>
<name>A0A8T0NKW4_PANVG</name>
<evidence type="ECO:0000313" key="1">
    <source>
        <dbReference type="EMBL" id="KAG2550611.1"/>
    </source>
</evidence>
<keyword evidence="2" id="KW-1185">Reference proteome</keyword>
<comment type="caution">
    <text evidence="1">The sequence shown here is derived from an EMBL/GenBank/DDBJ whole genome shotgun (WGS) entry which is preliminary data.</text>
</comment>
<dbReference type="EMBL" id="CM029053">
    <property type="protein sequence ID" value="KAG2550611.1"/>
    <property type="molecule type" value="Genomic_DNA"/>
</dbReference>
<dbReference type="AlphaFoldDB" id="A0A8T0NKW4"/>
<proteinExistence type="predicted"/>
<dbReference type="Proteomes" id="UP000823388">
    <property type="component" value="Chromosome 9K"/>
</dbReference>
<sequence>MARCQVRILKYASMVGAYEILRAAQNMLKLTHIFSICFMYCVRNSFQPRSNAHPSPANQMQHGNKGTQCVMHIRC</sequence>